<feature type="transmembrane region" description="Helical" evidence="6">
    <location>
        <begin position="25"/>
        <end position="41"/>
    </location>
</feature>
<evidence type="ECO:0000256" key="6">
    <source>
        <dbReference type="SAM" id="Phobius"/>
    </source>
</evidence>
<keyword evidence="2" id="KW-1003">Cell membrane</keyword>
<evidence type="ECO:0000256" key="1">
    <source>
        <dbReference type="ARBA" id="ARBA00004651"/>
    </source>
</evidence>
<dbReference type="InterPro" id="IPR037185">
    <property type="entry name" value="EmrE-like"/>
</dbReference>
<dbReference type="GO" id="GO:0005886">
    <property type="term" value="C:plasma membrane"/>
    <property type="evidence" value="ECO:0007669"/>
    <property type="project" value="UniProtKB-SubCell"/>
</dbReference>
<protein>
    <recommendedName>
        <fullName evidence="7">EamA domain-containing protein</fullName>
    </recommendedName>
</protein>
<proteinExistence type="predicted"/>
<feature type="transmembrane region" description="Helical" evidence="6">
    <location>
        <begin position="53"/>
        <end position="73"/>
    </location>
</feature>
<evidence type="ECO:0000256" key="5">
    <source>
        <dbReference type="ARBA" id="ARBA00023136"/>
    </source>
</evidence>
<dbReference type="PANTHER" id="PTHR42920:SF15">
    <property type="entry name" value="MEMBRANE PROTEIN"/>
    <property type="match status" value="1"/>
</dbReference>
<evidence type="ECO:0000256" key="4">
    <source>
        <dbReference type="ARBA" id="ARBA00022989"/>
    </source>
</evidence>
<gene>
    <name evidence="8" type="ORF">SDC9_177817</name>
</gene>
<evidence type="ECO:0000256" key="2">
    <source>
        <dbReference type="ARBA" id="ARBA00022475"/>
    </source>
</evidence>
<dbReference type="InterPro" id="IPR051258">
    <property type="entry name" value="Diverse_Substrate_Transporter"/>
</dbReference>
<dbReference type="Pfam" id="PF00892">
    <property type="entry name" value="EamA"/>
    <property type="match status" value="1"/>
</dbReference>
<dbReference type="AlphaFoldDB" id="A0A645GVQ7"/>
<comment type="subcellular location">
    <subcellularLocation>
        <location evidence="1">Cell membrane</location>
        <topology evidence="1">Multi-pass membrane protein</topology>
    </subcellularLocation>
</comment>
<feature type="domain" description="EamA" evidence="7">
    <location>
        <begin position="22"/>
        <end position="159"/>
    </location>
</feature>
<name>A0A645GVQ7_9ZZZZ</name>
<accession>A0A645GVQ7</accession>
<dbReference type="InterPro" id="IPR000620">
    <property type="entry name" value="EamA_dom"/>
</dbReference>
<feature type="transmembrane region" description="Helical" evidence="6">
    <location>
        <begin position="142"/>
        <end position="159"/>
    </location>
</feature>
<keyword evidence="3 6" id="KW-0812">Transmembrane</keyword>
<comment type="caution">
    <text evidence="8">The sequence shown here is derived from an EMBL/GenBank/DDBJ whole genome shotgun (WGS) entry which is preliminary data.</text>
</comment>
<evidence type="ECO:0000256" key="3">
    <source>
        <dbReference type="ARBA" id="ARBA00022692"/>
    </source>
</evidence>
<feature type="transmembrane region" description="Helical" evidence="6">
    <location>
        <begin position="85"/>
        <end position="105"/>
    </location>
</feature>
<evidence type="ECO:0000313" key="8">
    <source>
        <dbReference type="EMBL" id="MPN30346.1"/>
    </source>
</evidence>
<organism evidence="8">
    <name type="scientific">bioreactor metagenome</name>
    <dbReference type="NCBI Taxonomy" id="1076179"/>
    <lineage>
        <taxon>unclassified sequences</taxon>
        <taxon>metagenomes</taxon>
        <taxon>ecological metagenomes</taxon>
    </lineage>
</organism>
<dbReference type="PANTHER" id="PTHR42920">
    <property type="entry name" value="OS03G0707200 PROTEIN-RELATED"/>
    <property type="match status" value="1"/>
</dbReference>
<sequence length="168" mass="17977">MGVVYLIAHGSLEVIKNLSFNKGDLLFFASQAAWAVYTLLGRKVMQDEAVSPMAATAWAGFAGAIFMGLLALYEGIGAPSELSNAAMISLSYMIIGSGILAMNWWNVGVSTVGPSRAAIFTNIIPLAAMALSVVLLHEHVGWREIVGGLWIIFGVYLTTRRTPQTQTA</sequence>
<dbReference type="SUPFAM" id="SSF103481">
    <property type="entry name" value="Multidrug resistance efflux transporter EmrE"/>
    <property type="match status" value="1"/>
</dbReference>
<keyword evidence="4 6" id="KW-1133">Transmembrane helix</keyword>
<reference evidence="8" key="1">
    <citation type="submission" date="2019-08" db="EMBL/GenBank/DDBJ databases">
        <authorList>
            <person name="Kucharzyk K."/>
            <person name="Murdoch R.W."/>
            <person name="Higgins S."/>
            <person name="Loffler F."/>
        </authorList>
    </citation>
    <scope>NUCLEOTIDE SEQUENCE</scope>
</reference>
<feature type="transmembrane region" description="Helical" evidence="6">
    <location>
        <begin position="117"/>
        <end position="136"/>
    </location>
</feature>
<keyword evidence="5 6" id="KW-0472">Membrane</keyword>
<dbReference type="EMBL" id="VSSQ01081429">
    <property type="protein sequence ID" value="MPN30346.1"/>
    <property type="molecule type" value="Genomic_DNA"/>
</dbReference>
<evidence type="ECO:0000259" key="7">
    <source>
        <dbReference type="Pfam" id="PF00892"/>
    </source>
</evidence>